<dbReference type="SUPFAM" id="SSF55729">
    <property type="entry name" value="Acyl-CoA N-acyltransferases (Nat)"/>
    <property type="match status" value="1"/>
</dbReference>
<gene>
    <name evidence="2" type="ORF">J7T18_10720</name>
</gene>
<sequence length="149" mass="17138">MDALANRLNYKVNFAISIEDFIRLIRQSPFKEMVPTDNLTQLDAMLNNADLLVSAWDEEQVVGFVRTVTDFSSCCYICELAVDTQYQKHGIDRQLMRLVAEELPTDCQILFFSTDSNLTEYLKLGFTQSPRAWHTTAENFLVRSAELDE</sequence>
<name>A0A8I2AM57_9GAMM</name>
<dbReference type="PROSITE" id="PS51186">
    <property type="entry name" value="GNAT"/>
    <property type="match status" value="1"/>
</dbReference>
<dbReference type="Pfam" id="PF13673">
    <property type="entry name" value="Acetyltransf_10"/>
    <property type="match status" value="1"/>
</dbReference>
<keyword evidence="2" id="KW-0808">Transferase</keyword>
<dbReference type="CDD" id="cd04301">
    <property type="entry name" value="NAT_SF"/>
    <property type="match status" value="1"/>
</dbReference>
<dbReference type="EMBL" id="JAGKLY010000003">
    <property type="protein sequence ID" value="MBQ0268769.1"/>
    <property type="molecule type" value="Genomic_DNA"/>
</dbReference>
<feature type="domain" description="N-acetyltransferase" evidence="1">
    <location>
        <begin position="8"/>
        <end position="148"/>
    </location>
</feature>
<proteinExistence type="predicted"/>
<dbReference type="Proteomes" id="UP000674270">
    <property type="component" value="Unassembled WGS sequence"/>
</dbReference>
<dbReference type="PANTHER" id="PTHR43233:SF1">
    <property type="entry name" value="FAMILY N-ACETYLTRANSFERASE, PUTATIVE (AFU_ORTHOLOGUE AFUA_6G03350)-RELATED"/>
    <property type="match status" value="1"/>
</dbReference>
<comment type="caution">
    <text evidence="2">The sequence shown here is derived from an EMBL/GenBank/DDBJ whole genome shotgun (WGS) entry which is preliminary data.</text>
</comment>
<protein>
    <submittedName>
        <fullName evidence="2">GNAT family N-acetyltransferase</fullName>
    </submittedName>
</protein>
<evidence type="ECO:0000259" key="1">
    <source>
        <dbReference type="PROSITE" id="PS51186"/>
    </source>
</evidence>
<evidence type="ECO:0000313" key="2">
    <source>
        <dbReference type="EMBL" id="MBQ0268769.1"/>
    </source>
</evidence>
<accession>A0A8I2AM57</accession>
<dbReference type="AlphaFoldDB" id="A0A8I2AM57"/>
<dbReference type="InterPro" id="IPR000182">
    <property type="entry name" value="GNAT_dom"/>
</dbReference>
<dbReference type="InterPro" id="IPR016181">
    <property type="entry name" value="Acyl_CoA_acyltransferase"/>
</dbReference>
<dbReference type="PANTHER" id="PTHR43233">
    <property type="entry name" value="FAMILY N-ACETYLTRANSFERASE, PUTATIVE (AFU_ORTHOLOGUE AFUA_6G03350)-RELATED"/>
    <property type="match status" value="1"/>
</dbReference>
<organism evidence="2 3">
    <name type="scientific">Providencia huaxiensis</name>
    <dbReference type="NCBI Taxonomy" id="2027290"/>
    <lineage>
        <taxon>Bacteria</taxon>
        <taxon>Pseudomonadati</taxon>
        <taxon>Pseudomonadota</taxon>
        <taxon>Gammaproteobacteria</taxon>
        <taxon>Enterobacterales</taxon>
        <taxon>Morganellaceae</taxon>
        <taxon>Providencia</taxon>
    </lineage>
</organism>
<evidence type="ECO:0000313" key="3">
    <source>
        <dbReference type="Proteomes" id="UP000674270"/>
    </source>
</evidence>
<dbReference type="Gene3D" id="3.40.630.30">
    <property type="match status" value="1"/>
</dbReference>
<reference evidence="2" key="1">
    <citation type="submission" date="2021-03" db="EMBL/GenBank/DDBJ databases">
        <authorList>
            <person name="Stanton E."/>
        </authorList>
    </citation>
    <scope>NUCLEOTIDE SEQUENCE</scope>
    <source>
        <strain evidence="2">2020EL-00113</strain>
    </source>
</reference>
<dbReference type="RefSeq" id="WP_210848471.1">
    <property type="nucleotide sequence ID" value="NZ_JAGKLY010000003.1"/>
</dbReference>
<dbReference type="InterPro" id="IPR053144">
    <property type="entry name" value="Acetyltransferase_Butenolide"/>
</dbReference>
<dbReference type="GO" id="GO:0016747">
    <property type="term" value="F:acyltransferase activity, transferring groups other than amino-acyl groups"/>
    <property type="evidence" value="ECO:0007669"/>
    <property type="project" value="InterPro"/>
</dbReference>